<proteinExistence type="predicted"/>
<dbReference type="EMBL" id="FWXZ01000008">
    <property type="protein sequence ID" value="SMC88471.1"/>
    <property type="molecule type" value="Genomic_DNA"/>
</dbReference>
<name>A0AC61PQ74_9FIRM</name>
<dbReference type="Proteomes" id="UP000192328">
    <property type="component" value="Unassembled WGS sequence"/>
</dbReference>
<evidence type="ECO:0000313" key="1">
    <source>
        <dbReference type="EMBL" id="SMC88471.1"/>
    </source>
</evidence>
<accession>A0AC61PQ74</accession>
<reference evidence="1" key="1">
    <citation type="submission" date="2017-04" db="EMBL/GenBank/DDBJ databases">
        <authorList>
            <person name="Varghese N."/>
            <person name="Submissions S."/>
        </authorList>
    </citation>
    <scope>NUCLEOTIDE SEQUENCE</scope>
    <source>
        <strain evidence="1">WTE2008</strain>
    </source>
</reference>
<gene>
    <name evidence="1" type="ORF">SAMN06297397_2998</name>
</gene>
<organism evidence="1 2">
    <name type="scientific">Aristaeella lactis</name>
    <dbReference type="NCBI Taxonomy" id="3046383"/>
    <lineage>
        <taxon>Bacteria</taxon>
        <taxon>Bacillati</taxon>
        <taxon>Bacillota</taxon>
        <taxon>Clostridia</taxon>
        <taxon>Eubacteriales</taxon>
        <taxon>Aristaeellaceae</taxon>
        <taxon>Aristaeella</taxon>
    </lineage>
</organism>
<protein>
    <submittedName>
        <fullName evidence="1">Uncharacterized protein</fullName>
    </submittedName>
</protein>
<comment type="caution">
    <text evidence="1">The sequence shown here is derived from an EMBL/GenBank/DDBJ whole genome shotgun (WGS) entry which is preliminary data.</text>
</comment>
<evidence type="ECO:0000313" key="2">
    <source>
        <dbReference type="Proteomes" id="UP000192328"/>
    </source>
</evidence>
<keyword evidence="2" id="KW-1185">Reference proteome</keyword>
<sequence length="164" mass="18656">MRKKLILISGSPCVGKTAAGTRLFESFDNSAYLDGDWCWCVHPFSVTDSRLRNGDKSMSFILSNYLDSDFEYVFFTSVVLTDPQIREGILKGITAKDYEVIAFTLTCSEETLKKRHDKRGDKGETNYYWLHLPPCPGDIVIDTDNKSIRNIVKEMKKQINAANE</sequence>